<name>A0A9P8I407_9PEZI</name>
<dbReference type="PANTHER" id="PTHR12618:SF20">
    <property type="entry name" value="PHD AND RING FINGER DOMAIN-CONTAINING PROTEIN 1"/>
    <property type="match status" value="1"/>
</dbReference>
<comment type="caution">
    <text evidence="7">The sequence shown here is derived from an EMBL/GenBank/DDBJ whole genome shotgun (WGS) entry which is preliminary data.</text>
</comment>
<evidence type="ECO:0000256" key="5">
    <source>
        <dbReference type="SAM" id="MobiDB-lite"/>
    </source>
</evidence>
<keyword evidence="8" id="KW-1185">Reference proteome</keyword>
<feature type="compositionally biased region" description="Basic and acidic residues" evidence="5">
    <location>
        <begin position="305"/>
        <end position="315"/>
    </location>
</feature>
<feature type="compositionally biased region" description="Polar residues" evidence="5">
    <location>
        <begin position="347"/>
        <end position="358"/>
    </location>
</feature>
<feature type="compositionally biased region" description="Low complexity" evidence="5">
    <location>
        <begin position="436"/>
        <end position="445"/>
    </location>
</feature>
<feature type="compositionally biased region" description="Low complexity" evidence="5">
    <location>
        <begin position="482"/>
        <end position="499"/>
    </location>
</feature>
<dbReference type="SMART" id="SM00249">
    <property type="entry name" value="PHD"/>
    <property type="match status" value="1"/>
</dbReference>
<evidence type="ECO:0000256" key="4">
    <source>
        <dbReference type="PROSITE-ProRule" id="PRU00146"/>
    </source>
</evidence>
<dbReference type="Proteomes" id="UP000698800">
    <property type="component" value="Unassembled WGS sequence"/>
</dbReference>
<dbReference type="EMBL" id="JAGHQL010000168">
    <property type="protein sequence ID" value="KAH0536999.1"/>
    <property type="molecule type" value="Genomic_DNA"/>
</dbReference>
<dbReference type="OrthoDB" id="8062037at2759"/>
<keyword evidence="2 4" id="KW-0863">Zinc-finger</keyword>
<sequence length="580" mass="64796">MSETCIVCLGNLDVLLPENPSTPSDSGSSKKITGRDRDHDKAELIAHLIPCGHNLHDECLKPWVERANRLTISSYSVKDRVQVAELDLSMIYEDEGPAELPTDGCLLCGEDSDEDHLLFCDGCDAVCHTYCAGLLSVPAGAWFCFECSDQRVRNPHLRPTNSHHLPDRRTRGQLRRQRDVEALNHGGWARVWQSVWDRLNFDLDFPYDDDQGTSSYHESQPRGRNHRFRDWERRAEVAERQGGGHMFRESAVMLFNGHAVREKPRPPPPESQEEIRAWNAFEKAKEIQDSKPKKRKSKSKTASPSDRELPEEPVRKLKRPRTRRAQDLAESSSDAAANAPNKRQKVGNETTSTSSPTVNKPVANGTEGVGPSFLQSLLKEVETSVPADIDIPRKFKPSAIDYSTPRTALSPAASSSASNHATPRALSTTPPPQPRTRPQSPTPLTSKVEPIFPAVNFSPSRSPPPSRPQHADSRRSRPQKLSSPSTTPPRSTETSPTRTNKSFSAKSDIERIVRAALNPYWHNNHISKEQFVSVNRNVSRMLYDQIADDVTAIDDNEKGKWEKLATEEVTNAVEALRSSV</sequence>
<dbReference type="Pfam" id="PF00628">
    <property type="entry name" value="PHD"/>
    <property type="match status" value="1"/>
</dbReference>
<evidence type="ECO:0000313" key="7">
    <source>
        <dbReference type="EMBL" id="KAH0536999.1"/>
    </source>
</evidence>
<dbReference type="Gene3D" id="3.30.40.10">
    <property type="entry name" value="Zinc/RING finger domain, C3HC4 (zinc finger)"/>
    <property type="match status" value="2"/>
</dbReference>
<evidence type="ECO:0000256" key="3">
    <source>
        <dbReference type="ARBA" id="ARBA00022833"/>
    </source>
</evidence>
<feature type="domain" description="PHD-type" evidence="6">
    <location>
        <begin position="102"/>
        <end position="150"/>
    </location>
</feature>
<keyword evidence="3" id="KW-0862">Zinc</keyword>
<dbReference type="PROSITE" id="PS50016">
    <property type="entry name" value="ZF_PHD_2"/>
    <property type="match status" value="1"/>
</dbReference>
<gene>
    <name evidence="7" type="ORF">FGG08_006171</name>
</gene>
<protein>
    <recommendedName>
        <fullName evidence="6">PHD-type domain-containing protein</fullName>
    </recommendedName>
</protein>
<keyword evidence="1" id="KW-0479">Metal-binding</keyword>
<dbReference type="InterPro" id="IPR011011">
    <property type="entry name" value="Znf_FYVE_PHD"/>
</dbReference>
<organism evidence="7 8">
    <name type="scientific">Glutinoglossum americanum</name>
    <dbReference type="NCBI Taxonomy" id="1670608"/>
    <lineage>
        <taxon>Eukaryota</taxon>
        <taxon>Fungi</taxon>
        <taxon>Dikarya</taxon>
        <taxon>Ascomycota</taxon>
        <taxon>Pezizomycotina</taxon>
        <taxon>Geoglossomycetes</taxon>
        <taxon>Geoglossales</taxon>
        <taxon>Geoglossaceae</taxon>
        <taxon>Glutinoglossum</taxon>
    </lineage>
</organism>
<evidence type="ECO:0000256" key="2">
    <source>
        <dbReference type="ARBA" id="ARBA00022771"/>
    </source>
</evidence>
<dbReference type="SUPFAM" id="SSF57850">
    <property type="entry name" value="RING/U-box"/>
    <property type="match status" value="1"/>
</dbReference>
<dbReference type="SUPFAM" id="SSF57903">
    <property type="entry name" value="FYVE/PHD zinc finger"/>
    <property type="match status" value="1"/>
</dbReference>
<dbReference type="GO" id="GO:0008270">
    <property type="term" value="F:zinc ion binding"/>
    <property type="evidence" value="ECO:0007669"/>
    <property type="project" value="UniProtKB-KW"/>
</dbReference>
<evidence type="ECO:0000313" key="8">
    <source>
        <dbReference type="Proteomes" id="UP000698800"/>
    </source>
</evidence>
<feature type="region of interest" description="Disordered" evidence="5">
    <location>
        <begin position="284"/>
        <end position="370"/>
    </location>
</feature>
<dbReference type="PANTHER" id="PTHR12618">
    <property type="entry name" value="PHD AND RING FINGER DOMAIN-CONTAINING PROTEIN 1"/>
    <property type="match status" value="1"/>
</dbReference>
<dbReference type="AlphaFoldDB" id="A0A9P8I407"/>
<feature type="compositionally biased region" description="Low complexity" evidence="5">
    <location>
        <begin position="403"/>
        <end position="428"/>
    </location>
</feature>
<reference evidence="7" key="1">
    <citation type="submission" date="2021-03" db="EMBL/GenBank/DDBJ databases">
        <title>Comparative genomics and phylogenomic investigation of the class Geoglossomycetes provide insights into ecological specialization and systematics.</title>
        <authorList>
            <person name="Melie T."/>
            <person name="Pirro S."/>
            <person name="Miller A.N."/>
            <person name="Quandt A."/>
        </authorList>
    </citation>
    <scope>NUCLEOTIDE SEQUENCE</scope>
    <source>
        <strain evidence="7">GBOQ0MN5Z8</strain>
    </source>
</reference>
<accession>A0A9P8I407</accession>
<evidence type="ECO:0000256" key="1">
    <source>
        <dbReference type="ARBA" id="ARBA00022723"/>
    </source>
</evidence>
<evidence type="ECO:0000259" key="6">
    <source>
        <dbReference type="PROSITE" id="PS50016"/>
    </source>
</evidence>
<proteinExistence type="predicted"/>
<feature type="region of interest" description="Disordered" evidence="5">
    <location>
        <begin position="384"/>
        <end position="508"/>
    </location>
</feature>
<dbReference type="InterPro" id="IPR001965">
    <property type="entry name" value="Znf_PHD"/>
</dbReference>
<dbReference type="InterPro" id="IPR013083">
    <property type="entry name" value="Znf_RING/FYVE/PHD"/>
</dbReference>
<dbReference type="InterPro" id="IPR047157">
    <property type="entry name" value="PHRF1/Atg35"/>
</dbReference>
<dbReference type="InterPro" id="IPR019787">
    <property type="entry name" value="Znf_PHD-finger"/>
</dbReference>